<feature type="region of interest" description="Disordered" evidence="3">
    <location>
        <begin position="1037"/>
        <end position="1059"/>
    </location>
</feature>
<feature type="region of interest" description="Disordered" evidence="3">
    <location>
        <begin position="168"/>
        <end position="230"/>
    </location>
</feature>
<feature type="region of interest" description="Disordered" evidence="3">
    <location>
        <begin position="949"/>
        <end position="982"/>
    </location>
</feature>
<dbReference type="GO" id="GO:0005856">
    <property type="term" value="C:cytoskeleton"/>
    <property type="evidence" value="ECO:0007669"/>
    <property type="project" value="UniProtKB-SubCell"/>
</dbReference>
<keyword evidence="5" id="KW-1185">Reference proteome</keyword>
<comment type="similarity">
    <text evidence="1 2">Belongs to the SCAR/WAVE family.</text>
</comment>
<dbReference type="PANTHER" id="PTHR12902">
    <property type="entry name" value="WASP-1"/>
    <property type="match status" value="1"/>
</dbReference>
<evidence type="ECO:0000313" key="5">
    <source>
        <dbReference type="Proteomes" id="UP000436088"/>
    </source>
</evidence>
<reference evidence="4" key="1">
    <citation type="submission" date="2019-09" db="EMBL/GenBank/DDBJ databases">
        <title>Draft genome information of white flower Hibiscus syriacus.</title>
        <authorList>
            <person name="Kim Y.-M."/>
        </authorList>
    </citation>
    <scope>NUCLEOTIDE SEQUENCE [LARGE SCALE GENOMIC DNA]</scope>
    <source>
        <strain evidence="4">YM2019G1</strain>
    </source>
</reference>
<name>A0A6A2WDF5_HIBSY</name>
<feature type="compositionally biased region" description="Polar residues" evidence="3">
    <location>
        <begin position="602"/>
        <end position="612"/>
    </location>
</feature>
<dbReference type="AlphaFoldDB" id="A0A6A2WDF5"/>
<feature type="compositionally biased region" description="Basic residues" evidence="3">
    <location>
        <begin position="185"/>
        <end position="201"/>
    </location>
</feature>
<feature type="compositionally biased region" description="Polar residues" evidence="3">
    <location>
        <begin position="520"/>
        <end position="543"/>
    </location>
</feature>
<proteinExistence type="inferred from homology"/>
<evidence type="ECO:0000256" key="2">
    <source>
        <dbReference type="RuleBase" id="RU367034"/>
    </source>
</evidence>
<comment type="caution">
    <text evidence="4">The sequence shown here is derived from an EMBL/GenBank/DDBJ whole genome shotgun (WGS) entry which is preliminary data.</text>
</comment>
<protein>
    <recommendedName>
        <fullName evidence="2">Protein SCAR</fullName>
    </recommendedName>
    <alternativeName>
        <fullName evidence="2">Protein WAVE</fullName>
    </alternativeName>
</protein>
<sequence>MPLVRAQVRNEYGLGQPELYKEANREDPKAVLDGVAVAGLVGILRQLGDLSEFAAEVFHGLQEQVMNTASRSRKLSIRVQRIEAALPPLEKAVLAQTSHIHFAYTAGSEWHPRIRNEKNLFIYNDLPRFVMDSYEVCCDPPRLHLLDKFDAGGPGSCLKRYSDPTFFKRASGSPEEDAEKVPRDKRTRKSKKKRSSHRNGKLPRSASLSSQSGRMQFTSPIANGRTSSQNASMVDMAPKSDVGEHSSPFDSRAGSGYIECAFNLGSSMHPEELESKELSSRLIQETDTLGSNFPVEQTQVLDDTFSHSSSQEQIGPSASCVTWDEKSEIVESKAGYWNINEVPETNFDVDVQEIGASNLVNDDQMDIPFNDMDALKSSTIESQNDEIESEPDNYMDALNTIESESENDIECHRKQEAEICSEKDVECQTKWKVEQIEDANIFGNEREDEIQMVMDDNADHNSSVIEQPASSSIISIKGISDSSPDPVHREKFSCEQIPQISGKFSEPDHSPSADLGMSNKIRSGSQSEPVISDPPSSSGSTVYNMHDQASDSIITGVNDSQNSQSEFSVVHPVGFWTNGGLLGLQPSKPPDFAVSAGGQGSAAKTSEASGPPNQFLMPSLDGPKGNSGTVVENADLNEKVPGLCSEKTFHLVTDFGANPEKPVNSHYNDGLHNLNGVDLSLNTSLPHGNKHPVNFDIKAPSIESNEENDDSSSSMFGLGHKLLVNGFRRKMVIGRDDESEPATSTKTGVLELRNWQQGISGQKIPRTTLNGQIGNGSPVNSLTSSPPLEHMKISFNPIDGFETSKLKLQFPGGNHHHENIRDMFPSFQLVPVPAIPAHVVASDSDDDTFCRSSPYMSDGCISNCSDSNSEQWESGETPESKDPELYDALSRLSSMASVSSCFHVEEPANSGIRVNEGNKTIVTGSDAESSLSISLDLLSFDIINPILHDESKSNSDQKNPNVQNTTELKPVPPPPPPAQWRISKPCFNEAEERQHALSESLRHELDLKLLGSFVSQKPEPPSVTQQQTNDETIALKPESKAGQENVNGQKDANQLSGCREMDEKEDFLHQIRTKSFNLRPTVTARPTVISGPTTNVQVTAILQKANAIRQAVGSDDDDNWSDN</sequence>
<gene>
    <name evidence="4" type="ORF">F3Y22_tig00117002pilonHSYRG00062</name>
</gene>
<keyword evidence="2" id="KW-0206">Cytoskeleton</keyword>
<dbReference type="GO" id="GO:0034237">
    <property type="term" value="F:protein kinase A regulatory subunit binding"/>
    <property type="evidence" value="ECO:0007669"/>
    <property type="project" value="TreeGrafter"/>
</dbReference>
<dbReference type="GO" id="GO:2000601">
    <property type="term" value="P:positive regulation of Arp2/3 complex-mediated actin nucleation"/>
    <property type="evidence" value="ECO:0007669"/>
    <property type="project" value="TreeGrafter"/>
</dbReference>
<dbReference type="OrthoDB" id="753427at2759"/>
<organism evidence="4 5">
    <name type="scientific">Hibiscus syriacus</name>
    <name type="common">Rose of Sharon</name>
    <dbReference type="NCBI Taxonomy" id="106335"/>
    <lineage>
        <taxon>Eukaryota</taxon>
        <taxon>Viridiplantae</taxon>
        <taxon>Streptophyta</taxon>
        <taxon>Embryophyta</taxon>
        <taxon>Tracheophyta</taxon>
        <taxon>Spermatophyta</taxon>
        <taxon>Magnoliopsida</taxon>
        <taxon>eudicotyledons</taxon>
        <taxon>Gunneridae</taxon>
        <taxon>Pentapetalae</taxon>
        <taxon>rosids</taxon>
        <taxon>malvids</taxon>
        <taxon>Malvales</taxon>
        <taxon>Malvaceae</taxon>
        <taxon>Malvoideae</taxon>
        <taxon>Hibiscus</taxon>
    </lineage>
</organism>
<dbReference type="GO" id="GO:0071933">
    <property type="term" value="F:Arp2/3 complex binding"/>
    <property type="evidence" value="ECO:0007669"/>
    <property type="project" value="TreeGrafter"/>
</dbReference>
<evidence type="ECO:0000256" key="3">
    <source>
        <dbReference type="SAM" id="MobiDB-lite"/>
    </source>
</evidence>
<keyword evidence="2" id="KW-0009">Actin-binding</keyword>
<feature type="region of interest" description="Disordered" evidence="3">
    <location>
        <begin position="590"/>
        <end position="612"/>
    </location>
</feature>
<evidence type="ECO:0000256" key="1">
    <source>
        <dbReference type="ARBA" id="ARBA00006993"/>
    </source>
</evidence>
<dbReference type="PANTHER" id="PTHR12902:SF33">
    <property type="entry name" value="PROTEIN SCAR3"/>
    <property type="match status" value="1"/>
</dbReference>
<dbReference type="GO" id="GO:0030036">
    <property type="term" value="P:actin cytoskeleton organization"/>
    <property type="evidence" value="ECO:0007669"/>
    <property type="project" value="UniProtKB-UniRule"/>
</dbReference>
<dbReference type="InterPro" id="IPR028288">
    <property type="entry name" value="SCAR/WAVE_fam"/>
</dbReference>
<comment type="subcellular location">
    <subcellularLocation>
        <location evidence="2">Cytoplasm</location>
        <location evidence="2">Cytoskeleton</location>
    </subcellularLocation>
</comment>
<dbReference type="EMBL" id="VEPZ02001767">
    <property type="protein sequence ID" value="KAE8656372.1"/>
    <property type="molecule type" value="Genomic_DNA"/>
</dbReference>
<evidence type="ECO:0000313" key="4">
    <source>
        <dbReference type="EMBL" id="KAE8656372.1"/>
    </source>
</evidence>
<keyword evidence="2" id="KW-0963">Cytoplasm</keyword>
<dbReference type="Gene3D" id="1.20.5.340">
    <property type="match status" value="1"/>
</dbReference>
<accession>A0A6A2WDF5</accession>
<dbReference type="GO" id="GO:0003779">
    <property type="term" value="F:actin binding"/>
    <property type="evidence" value="ECO:0007669"/>
    <property type="project" value="UniProtKB-UniRule"/>
</dbReference>
<dbReference type="Proteomes" id="UP000436088">
    <property type="component" value="Unassembled WGS sequence"/>
</dbReference>
<feature type="compositionally biased region" description="Polar residues" evidence="3">
    <location>
        <begin position="206"/>
        <end position="230"/>
    </location>
</feature>
<feature type="region of interest" description="Disordered" evidence="3">
    <location>
        <begin position="501"/>
        <end position="544"/>
    </location>
</feature>
<feature type="compositionally biased region" description="Polar residues" evidence="3">
    <location>
        <begin position="956"/>
        <end position="967"/>
    </location>
</feature>
<dbReference type="Gene3D" id="6.10.280.150">
    <property type="match status" value="1"/>
</dbReference>
<comment type="function">
    <text evidence="2">Involved in regulation of actin and microtubule organization. Part of a WAVE complex that activates the Arp2/3 complex.</text>
</comment>
<feature type="compositionally biased region" description="Polar residues" evidence="3">
    <location>
        <begin position="1042"/>
        <end position="1056"/>
    </location>
</feature>